<organism evidence="1 2">
    <name type="scientific">Corynebacterium cystitidis DSM 20524</name>
    <dbReference type="NCBI Taxonomy" id="1121357"/>
    <lineage>
        <taxon>Bacteria</taxon>
        <taxon>Bacillati</taxon>
        <taxon>Actinomycetota</taxon>
        <taxon>Actinomycetes</taxon>
        <taxon>Mycobacteriales</taxon>
        <taxon>Corynebacteriaceae</taxon>
        <taxon>Corynebacterium</taxon>
    </lineage>
</organism>
<dbReference type="GO" id="GO:0016740">
    <property type="term" value="F:transferase activity"/>
    <property type="evidence" value="ECO:0007669"/>
    <property type="project" value="UniProtKB-KW"/>
</dbReference>
<reference evidence="2" key="1">
    <citation type="submission" date="2016-10" db="EMBL/GenBank/DDBJ databases">
        <authorList>
            <person name="Varghese N."/>
            <person name="Submissions S."/>
        </authorList>
    </citation>
    <scope>NUCLEOTIDE SEQUENCE [LARGE SCALE GENOMIC DNA]</scope>
    <source>
        <strain evidence="2">DSM 20524</strain>
    </source>
</reference>
<name>A0A1H9SMK1_9CORY</name>
<protein>
    <submittedName>
        <fullName evidence="1">Nucleotidyl transferase AbiEii toxin, Type IV TA system</fullName>
    </submittedName>
</protein>
<keyword evidence="1" id="KW-0808">Transferase</keyword>
<gene>
    <name evidence="1" type="ORF">SAMN05661109_01160</name>
</gene>
<dbReference type="STRING" id="1121357.SAMN05661109_01160"/>
<dbReference type="InterPro" id="IPR014942">
    <property type="entry name" value="AbiEii"/>
</dbReference>
<dbReference type="RefSeq" id="WP_092257538.1">
    <property type="nucleotide sequence ID" value="NZ_CP047199.1"/>
</dbReference>
<proteinExistence type="predicted"/>
<evidence type="ECO:0000313" key="2">
    <source>
        <dbReference type="Proteomes" id="UP000198929"/>
    </source>
</evidence>
<dbReference type="EMBL" id="FOGQ01000004">
    <property type="protein sequence ID" value="SER85519.1"/>
    <property type="molecule type" value="Genomic_DNA"/>
</dbReference>
<accession>A0A1H9SMK1</accession>
<keyword evidence="2" id="KW-1185">Reference proteome</keyword>
<dbReference type="Proteomes" id="UP000198929">
    <property type="component" value="Unassembled WGS sequence"/>
</dbReference>
<dbReference type="Pfam" id="PF08843">
    <property type="entry name" value="AbiEii"/>
    <property type="match status" value="1"/>
</dbReference>
<sequence length="270" mass="30116">MNRDHGWVLKGGTNLYCRIPGARHTRDLDLYRQDDPTSYRQAADDLVETMHGTGIGPYRFTVTAPKDETVSGVIESMNLTVEVFHGVSLILVFGIDVSGDLQVPTVTDTLTVERSDRIDLEFVGREYTIRSYPIENQIADKVAAMYELHGHSKQPSTRYRDLYDIALIALELGVDAADLANALRTQEQVRSLTLPQELRLPSSTWVDGYANLIKNVPNPREEITEVNEALRIAGALVNPVFAASENTVTGTWSPSTGRWWFAPDVIEGRK</sequence>
<dbReference type="AlphaFoldDB" id="A0A1H9SMK1"/>
<evidence type="ECO:0000313" key="1">
    <source>
        <dbReference type="EMBL" id="SER85519.1"/>
    </source>
</evidence>